<sequence length="86" mass="8991">MLTAPAPAPVGPAPVIFGGRIWEVSPSVRGLPGAAELLVASSLKAEGKSRGAGWRRATVDAVPTLFLYISPCQHTLCPVRISVKLE</sequence>
<reference evidence="1 2" key="1">
    <citation type="journal article" date="2024" name="Science">
        <title>Giant polyketide synthase enzymes in the biosynthesis of giant marine polyether toxins.</title>
        <authorList>
            <person name="Fallon T.R."/>
            <person name="Shende V.V."/>
            <person name="Wierzbicki I.H."/>
            <person name="Pendleton A.L."/>
            <person name="Watervoot N.F."/>
            <person name="Auber R.P."/>
            <person name="Gonzalez D.J."/>
            <person name="Wisecaver J.H."/>
            <person name="Moore B.S."/>
        </authorList>
    </citation>
    <scope>NUCLEOTIDE SEQUENCE [LARGE SCALE GENOMIC DNA]</scope>
    <source>
        <strain evidence="1 2">12B1</strain>
    </source>
</reference>
<protein>
    <submittedName>
        <fullName evidence="1">Uncharacterized protein</fullName>
    </submittedName>
</protein>
<keyword evidence="2" id="KW-1185">Reference proteome</keyword>
<gene>
    <name evidence="1" type="ORF">AB1Y20_003882</name>
</gene>
<comment type="caution">
    <text evidence="1">The sequence shown here is derived from an EMBL/GenBank/DDBJ whole genome shotgun (WGS) entry which is preliminary data.</text>
</comment>
<dbReference type="Proteomes" id="UP001515480">
    <property type="component" value="Unassembled WGS sequence"/>
</dbReference>
<accession>A0AB34J6G0</accession>
<dbReference type="AlphaFoldDB" id="A0AB34J6G0"/>
<evidence type="ECO:0000313" key="2">
    <source>
        <dbReference type="Proteomes" id="UP001515480"/>
    </source>
</evidence>
<name>A0AB34J6G0_PRYPA</name>
<evidence type="ECO:0000313" key="1">
    <source>
        <dbReference type="EMBL" id="KAL1514796.1"/>
    </source>
</evidence>
<organism evidence="1 2">
    <name type="scientific">Prymnesium parvum</name>
    <name type="common">Toxic golden alga</name>
    <dbReference type="NCBI Taxonomy" id="97485"/>
    <lineage>
        <taxon>Eukaryota</taxon>
        <taxon>Haptista</taxon>
        <taxon>Haptophyta</taxon>
        <taxon>Prymnesiophyceae</taxon>
        <taxon>Prymnesiales</taxon>
        <taxon>Prymnesiaceae</taxon>
        <taxon>Prymnesium</taxon>
    </lineage>
</organism>
<proteinExistence type="predicted"/>
<dbReference type="EMBL" id="JBGBPQ010000012">
    <property type="protein sequence ID" value="KAL1514796.1"/>
    <property type="molecule type" value="Genomic_DNA"/>
</dbReference>